<feature type="region of interest" description="Disordered" evidence="1">
    <location>
        <begin position="1"/>
        <end position="64"/>
    </location>
</feature>
<sequence>PTFRASVADKRPPNKTNETVPGANLFGHRQRNKQQQLVQSTATERGRQSDKIQFRKHRNPSPRARTHWHRFNRIQDARANPVFATPTGTRLARCSAPQMALGKG</sequence>
<evidence type="ECO:0000256" key="1">
    <source>
        <dbReference type="SAM" id="MobiDB-lite"/>
    </source>
</evidence>
<feature type="compositionally biased region" description="Basic residues" evidence="1">
    <location>
        <begin position="54"/>
        <end position="64"/>
    </location>
</feature>
<dbReference type="Proteomes" id="UP000075880">
    <property type="component" value="Unassembled WGS sequence"/>
</dbReference>
<evidence type="ECO:0000313" key="2">
    <source>
        <dbReference type="EnsemblMetazoa" id="ENSAATROPP011736"/>
    </source>
</evidence>
<organism evidence="2 3">
    <name type="scientific">Anopheles atroparvus</name>
    <name type="common">European mosquito</name>
    <dbReference type="NCBI Taxonomy" id="41427"/>
    <lineage>
        <taxon>Eukaryota</taxon>
        <taxon>Metazoa</taxon>
        <taxon>Ecdysozoa</taxon>
        <taxon>Arthropoda</taxon>
        <taxon>Hexapoda</taxon>
        <taxon>Insecta</taxon>
        <taxon>Pterygota</taxon>
        <taxon>Neoptera</taxon>
        <taxon>Endopterygota</taxon>
        <taxon>Diptera</taxon>
        <taxon>Nematocera</taxon>
        <taxon>Culicoidea</taxon>
        <taxon>Culicidae</taxon>
        <taxon>Anophelinae</taxon>
        <taxon>Anopheles</taxon>
    </lineage>
</organism>
<dbReference type="AlphaFoldDB" id="A0AAG5DKR5"/>
<protein>
    <submittedName>
        <fullName evidence="2">Uncharacterized protein</fullName>
    </submittedName>
</protein>
<accession>A0AAG5DKR5</accession>
<feature type="compositionally biased region" description="Basic and acidic residues" evidence="1">
    <location>
        <begin position="44"/>
        <end position="53"/>
    </location>
</feature>
<keyword evidence="3" id="KW-1185">Reference proteome</keyword>
<proteinExistence type="predicted"/>
<dbReference type="EnsemblMetazoa" id="ENSAATROPT012924">
    <property type="protein sequence ID" value="ENSAATROPP011736"/>
    <property type="gene ID" value="ENSAATROPG010524"/>
</dbReference>
<name>A0AAG5DKR5_ANOAO</name>
<reference evidence="2" key="1">
    <citation type="submission" date="2024-04" db="UniProtKB">
        <authorList>
            <consortium name="EnsemblMetazoa"/>
        </authorList>
    </citation>
    <scope>IDENTIFICATION</scope>
    <source>
        <strain evidence="2">EBRO</strain>
    </source>
</reference>
<evidence type="ECO:0000313" key="3">
    <source>
        <dbReference type="Proteomes" id="UP000075880"/>
    </source>
</evidence>
<feature type="compositionally biased region" description="Polar residues" evidence="1">
    <location>
        <begin position="33"/>
        <end position="43"/>
    </location>
</feature>